<evidence type="ECO:0000259" key="3">
    <source>
        <dbReference type="PROSITE" id="PS51186"/>
    </source>
</evidence>
<dbReference type="SUPFAM" id="SSF55729">
    <property type="entry name" value="Acyl-CoA N-acyltransferases (Nat)"/>
    <property type="match status" value="1"/>
</dbReference>
<evidence type="ECO:0000313" key="5">
    <source>
        <dbReference type="Proteomes" id="UP000305888"/>
    </source>
</evidence>
<dbReference type="CDD" id="cd04301">
    <property type="entry name" value="NAT_SF"/>
    <property type="match status" value="1"/>
</dbReference>
<dbReference type="Pfam" id="PF00583">
    <property type="entry name" value="Acetyltransf_1"/>
    <property type="match status" value="1"/>
</dbReference>
<reference evidence="4 5" key="1">
    <citation type="submission" date="2019-06" db="EMBL/GenBank/DDBJ databases">
        <title>Genome sequence of Rhodobacteraceae bacterium D4M1.</title>
        <authorList>
            <person name="Cao J."/>
        </authorList>
    </citation>
    <scope>NUCLEOTIDE SEQUENCE [LARGE SCALE GENOMIC DNA]</scope>
    <source>
        <strain evidence="4 5">D4M1</strain>
    </source>
</reference>
<dbReference type="AlphaFoldDB" id="A0A5B8FHL5"/>
<keyword evidence="5" id="KW-1185">Reference proteome</keyword>
<proteinExistence type="predicted"/>
<evidence type="ECO:0000256" key="1">
    <source>
        <dbReference type="ARBA" id="ARBA00022679"/>
    </source>
</evidence>
<gene>
    <name evidence="4" type="ORF">FDP22_12775</name>
</gene>
<dbReference type="KEGG" id="ppru:FDP22_12775"/>
<dbReference type="InterPro" id="IPR050832">
    <property type="entry name" value="Bact_Acetyltransf"/>
</dbReference>
<name>A0A5B8FHL5_9RHOB</name>
<dbReference type="Proteomes" id="UP000305888">
    <property type="component" value="Chromosome"/>
</dbReference>
<keyword evidence="1 4" id="KW-0808">Transferase</keyword>
<dbReference type="Gene3D" id="3.40.630.30">
    <property type="match status" value="1"/>
</dbReference>
<sequence>MSLEIRPLGPDDHAAWRALFTDYLTFYRTTRPEEVFTTTWARLMDPEVRMHGALALTPAGPVGLVQWLYHLSTWEIPARAYLNDLYVTEAARGTGAGRALIEHVYADADACGAATVYWTTEENNHTARRLYDRIGTLTPFIKYGR</sequence>
<dbReference type="GO" id="GO:0016747">
    <property type="term" value="F:acyltransferase activity, transferring groups other than amino-acyl groups"/>
    <property type="evidence" value="ECO:0007669"/>
    <property type="project" value="InterPro"/>
</dbReference>
<dbReference type="EMBL" id="CP040818">
    <property type="protein sequence ID" value="QDL92581.1"/>
    <property type="molecule type" value="Genomic_DNA"/>
</dbReference>
<accession>A0A5B8FHL5</accession>
<dbReference type="OrthoDB" id="9805924at2"/>
<evidence type="ECO:0000313" key="4">
    <source>
        <dbReference type="EMBL" id="QDL92581.1"/>
    </source>
</evidence>
<organism evidence="4 5">
    <name type="scientific">Paroceanicella profunda</name>
    <dbReference type="NCBI Taxonomy" id="2579971"/>
    <lineage>
        <taxon>Bacteria</taxon>
        <taxon>Pseudomonadati</taxon>
        <taxon>Pseudomonadota</taxon>
        <taxon>Alphaproteobacteria</taxon>
        <taxon>Rhodobacterales</taxon>
        <taxon>Paracoccaceae</taxon>
        <taxon>Paroceanicella</taxon>
    </lineage>
</organism>
<feature type="domain" description="N-acetyltransferase" evidence="3">
    <location>
        <begin position="3"/>
        <end position="145"/>
    </location>
</feature>
<keyword evidence="2" id="KW-0012">Acyltransferase</keyword>
<dbReference type="InterPro" id="IPR016181">
    <property type="entry name" value="Acyl_CoA_acyltransferase"/>
</dbReference>
<dbReference type="PROSITE" id="PS51186">
    <property type="entry name" value="GNAT"/>
    <property type="match status" value="1"/>
</dbReference>
<dbReference type="RefSeq" id="WP_138574170.1">
    <property type="nucleotide sequence ID" value="NZ_CP040818.1"/>
</dbReference>
<dbReference type="InterPro" id="IPR000182">
    <property type="entry name" value="GNAT_dom"/>
</dbReference>
<dbReference type="PANTHER" id="PTHR43877">
    <property type="entry name" value="AMINOALKYLPHOSPHONATE N-ACETYLTRANSFERASE-RELATED-RELATED"/>
    <property type="match status" value="1"/>
</dbReference>
<evidence type="ECO:0000256" key="2">
    <source>
        <dbReference type="ARBA" id="ARBA00023315"/>
    </source>
</evidence>
<protein>
    <submittedName>
        <fullName evidence="4">GNAT family N-acetyltransferase</fullName>
    </submittedName>
</protein>